<dbReference type="Proteomes" id="UP000239576">
    <property type="component" value="Unassembled WGS sequence"/>
</dbReference>
<dbReference type="EMBL" id="PVWK01000121">
    <property type="protein sequence ID" value="PSB25724.1"/>
    <property type="molecule type" value="Genomic_DNA"/>
</dbReference>
<feature type="compositionally biased region" description="Polar residues" evidence="7">
    <location>
        <begin position="231"/>
        <end position="240"/>
    </location>
</feature>
<feature type="binding site" evidence="6">
    <location>
        <position position="111"/>
    </location>
    <ligand>
        <name>Mg(2+)</name>
        <dbReference type="ChEBI" id="CHEBI:18420"/>
    </ligand>
</feature>
<keyword evidence="6" id="KW-0479">Metal-binding</keyword>
<dbReference type="GO" id="GO:0000287">
    <property type="term" value="F:magnesium ion binding"/>
    <property type="evidence" value="ECO:0007669"/>
    <property type="project" value="UniProtKB-UniRule"/>
</dbReference>
<keyword evidence="5 6" id="KW-0378">Hydrolase</keyword>
<comment type="caution">
    <text evidence="8">The sequence shown here is derived from an EMBL/GenBank/DDBJ whole genome shotgun (WGS) entry which is preliminary data.</text>
</comment>
<feature type="site" description="Interaction with target DNA" evidence="6">
    <location>
        <position position="81"/>
    </location>
</feature>
<reference evidence="9" key="1">
    <citation type="submission" date="2018-02" db="EMBL/GenBank/DDBJ databases">
        <authorList>
            <person name="Moore K."/>
            <person name="Momper L."/>
        </authorList>
    </citation>
    <scope>NUCLEOTIDE SEQUENCE [LARGE SCALE GENOMIC DNA]</scope>
    <source>
        <strain evidence="9">ULC18</strain>
    </source>
</reference>
<dbReference type="Gene3D" id="3.30.2170.10">
    <property type="entry name" value="archaeoglobus fulgidus dsm 4304 superfamily"/>
    <property type="match status" value="1"/>
</dbReference>
<dbReference type="GO" id="GO:0006281">
    <property type="term" value="P:DNA repair"/>
    <property type="evidence" value="ECO:0007669"/>
    <property type="project" value="UniProtKB-UniRule"/>
</dbReference>
<evidence type="ECO:0000313" key="9">
    <source>
        <dbReference type="Proteomes" id="UP000239576"/>
    </source>
</evidence>
<evidence type="ECO:0000313" key="8">
    <source>
        <dbReference type="EMBL" id="PSB25724.1"/>
    </source>
</evidence>
<accession>A0A2T1DZB6</accession>
<dbReference type="GO" id="GO:0003727">
    <property type="term" value="F:single-stranded RNA binding"/>
    <property type="evidence" value="ECO:0007669"/>
    <property type="project" value="TreeGrafter"/>
</dbReference>
<dbReference type="GO" id="GO:0043737">
    <property type="term" value="F:deoxyribonuclease V activity"/>
    <property type="evidence" value="ECO:0007669"/>
    <property type="project" value="UniProtKB-UniRule"/>
</dbReference>
<evidence type="ECO:0000256" key="5">
    <source>
        <dbReference type="ARBA" id="ARBA00022801"/>
    </source>
</evidence>
<dbReference type="GO" id="GO:0005737">
    <property type="term" value="C:cytoplasm"/>
    <property type="evidence" value="ECO:0007669"/>
    <property type="project" value="UniProtKB-SubCell"/>
</dbReference>
<gene>
    <name evidence="6" type="primary">nfi</name>
    <name evidence="8" type="ORF">C7B82_21910</name>
</gene>
<name>A0A2T1DZB6_9CYAN</name>
<dbReference type="GO" id="GO:0016891">
    <property type="term" value="F:RNA endonuclease activity producing 5'-phosphomonoesters, hydrolytic mechanism"/>
    <property type="evidence" value="ECO:0007669"/>
    <property type="project" value="TreeGrafter"/>
</dbReference>
<evidence type="ECO:0000256" key="7">
    <source>
        <dbReference type="SAM" id="MobiDB-lite"/>
    </source>
</evidence>
<evidence type="ECO:0000256" key="3">
    <source>
        <dbReference type="ARBA" id="ARBA00022722"/>
    </source>
</evidence>
<dbReference type="RefSeq" id="WP_106258603.1">
    <property type="nucleotide sequence ID" value="NZ_CAWNSW010000160.1"/>
</dbReference>
<dbReference type="PANTHER" id="PTHR28511">
    <property type="entry name" value="ENDONUCLEASE V"/>
    <property type="match status" value="1"/>
</dbReference>
<reference evidence="8 9" key="2">
    <citation type="submission" date="2018-03" db="EMBL/GenBank/DDBJ databases">
        <title>The ancient ancestry and fast evolution of plastids.</title>
        <authorList>
            <person name="Moore K.R."/>
            <person name="Magnabosco C."/>
            <person name="Momper L."/>
            <person name="Gold D.A."/>
            <person name="Bosak T."/>
            <person name="Fournier G.P."/>
        </authorList>
    </citation>
    <scope>NUCLEOTIDE SEQUENCE [LARGE SCALE GENOMIC DNA]</scope>
    <source>
        <strain evidence="8 9">ULC18</strain>
    </source>
</reference>
<keyword evidence="4 6" id="KW-0255">Endonuclease</keyword>
<feature type="binding site" evidence="6">
    <location>
        <position position="43"/>
    </location>
    <ligand>
        <name>Mg(2+)</name>
        <dbReference type="ChEBI" id="CHEBI:18420"/>
    </ligand>
</feature>
<dbReference type="InterPro" id="IPR007581">
    <property type="entry name" value="Endonuclease-V"/>
</dbReference>
<feature type="region of interest" description="Disordered" evidence="7">
    <location>
        <begin position="211"/>
        <end position="240"/>
    </location>
</feature>
<sequence length="240" mass="26151">MHIIQRHEWVLTAEEATAIQQSLRKDIVTIDDFSTIRHVAGVDVGFECDGTVTRAAIAVLNLDDLQVQDRAIARRPTTFPYIPGFLSFREVPAVLDALAKITVIPDLLLCDGQGIAHPRRFGIACHIGLLANVPAIGVAKSLLVGKHAELADDRGSWQPLIHKGETIGAALRTRPGTKPLYISPGHRVSLETAIAYVMRCTTKYRLPETTRHAHKLASGPAIDQPAPPDESSPQQMSLDL</sequence>
<keyword evidence="6" id="KW-0234">DNA repair</keyword>
<dbReference type="Pfam" id="PF04493">
    <property type="entry name" value="Endonuclease_5"/>
    <property type="match status" value="1"/>
</dbReference>
<keyword evidence="9" id="KW-1185">Reference proteome</keyword>
<dbReference type="OrthoDB" id="9790916at2"/>
<keyword evidence="6" id="KW-0460">Magnesium</keyword>
<dbReference type="HAMAP" id="MF_00801">
    <property type="entry name" value="Endonuclease_5"/>
    <property type="match status" value="1"/>
</dbReference>
<keyword evidence="2 6" id="KW-0963">Cytoplasm</keyword>
<comment type="cofactor">
    <cofactor evidence="6">
        <name>Mg(2+)</name>
        <dbReference type="ChEBI" id="CHEBI:18420"/>
    </cofactor>
</comment>
<comment type="catalytic activity">
    <reaction evidence="6">
        <text>Endonucleolytic cleavage at apurinic or apyrimidinic sites to products with a 5'-phosphate.</text>
        <dbReference type="EC" id="3.1.21.7"/>
    </reaction>
</comment>
<comment type="subcellular location">
    <subcellularLocation>
        <location evidence="1 6">Cytoplasm</location>
    </subcellularLocation>
</comment>
<proteinExistence type="inferred from homology"/>
<keyword evidence="3 6" id="KW-0540">Nuclease</keyword>
<dbReference type="PANTHER" id="PTHR28511:SF1">
    <property type="entry name" value="ENDONUCLEASE V"/>
    <property type="match status" value="1"/>
</dbReference>
<dbReference type="EC" id="3.1.21.7" evidence="6"/>
<organism evidence="8 9">
    <name type="scientific">Stenomitos frigidus ULC18</name>
    <dbReference type="NCBI Taxonomy" id="2107698"/>
    <lineage>
        <taxon>Bacteria</taxon>
        <taxon>Bacillati</taxon>
        <taxon>Cyanobacteriota</taxon>
        <taxon>Cyanophyceae</taxon>
        <taxon>Leptolyngbyales</taxon>
        <taxon>Leptolyngbyaceae</taxon>
        <taxon>Stenomitos</taxon>
    </lineage>
</organism>
<dbReference type="CDD" id="cd06559">
    <property type="entry name" value="Endonuclease_V"/>
    <property type="match status" value="1"/>
</dbReference>
<evidence type="ECO:0000256" key="6">
    <source>
        <dbReference type="HAMAP-Rule" id="MF_00801"/>
    </source>
</evidence>
<evidence type="ECO:0000256" key="2">
    <source>
        <dbReference type="ARBA" id="ARBA00022490"/>
    </source>
</evidence>
<evidence type="ECO:0000256" key="4">
    <source>
        <dbReference type="ARBA" id="ARBA00022759"/>
    </source>
</evidence>
<keyword evidence="6" id="KW-0227">DNA damage</keyword>
<comment type="function">
    <text evidence="6">DNA repair enzyme involved in the repair of deaminated bases. Selectively cleaves double-stranded DNA at the second phosphodiester bond 3' to a deoxyinosine leaving behind the intact lesion on the nicked DNA.</text>
</comment>
<evidence type="ECO:0000256" key="1">
    <source>
        <dbReference type="ARBA" id="ARBA00004496"/>
    </source>
</evidence>
<dbReference type="NCBIfam" id="NF008629">
    <property type="entry name" value="PRK11617.1"/>
    <property type="match status" value="1"/>
</dbReference>
<dbReference type="AlphaFoldDB" id="A0A2T1DZB6"/>
<protein>
    <recommendedName>
        <fullName evidence="6">Endonuclease V</fullName>
        <ecNumber evidence="6">3.1.21.7</ecNumber>
    </recommendedName>
    <alternativeName>
        <fullName evidence="6">Deoxyinosine 3'endonuclease</fullName>
    </alternativeName>
    <alternativeName>
        <fullName evidence="6">Deoxyribonuclease V</fullName>
        <shortName evidence="6">DNase V</shortName>
    </alternativeName>
</protein>
<comment type="similarity">
    <text evidence="6">Belongs to the endonuclease V family.</text>
</comment>